<dbReference type="NCBIfam" id="TIGR01484">
    <property type="entry name" value="HAD-SF-IIB"/>
    <property type="match status" value="1"/>
</dbReference>
<sequence length="269" mass="28162">MTPPYRLVATDLDGTLLRSDGSLPAGTVEVLRHLRGRGVETVFVTARHPSAVLALDVPRSAVDLAIVCAGAAWYELPTGRFLHEQPLGPSVCAHLVHELRAAVPGVRFGWNTSEVPGDVVVEPGYFPAGTPAGWRTAATGSMDRPVLKLFARAPRGGERDFAAVADGLLLGRARIVHSTVGFVDLTRPDVSKVSALRALCSERGVSAAEVLAFGDAGADLEMLRWAGHGVAVANAEPEVRAVADAVAGDCDDEGVAAYVSACFHLEGLV</sequence>
<name>A0A8J7KJR7_9ACTN</name>
<dbReference type="GO" id="GO:0005829">
    <property type="term" value="C:cytosol"/>
    <property type="evidence" value="ECO:0007669"/>
    <property type="project" value="TreeGrafter"/>
</dbReference>
<dbReference type="PANTHER" id="PTHR10000:SF8">
    <property type="entry name" value="HAD SUPERFAMILY HYDROLASE-LIKE, TYPE 3"/>
    <property type="match status" value="1"/>
</dbReference>
<organism evidence="1 2">
    <name type="scientific">Longispora fulva</name>
    <dbReference type="NCBI Taxonomy" id="619741"/>
    <lineage>
        <taxon>Bacteria</taxon>
        <taxon>Bacillati</taxon>
        <taxon>Actinomycetota</taxon>
        <taxon>Actinomycetes</taxon>
        <taxon>Micromonosporales</taxon>
        <taxon>Micromonosporaceae</taxon>
        <taxon>Longispora</taxon>
    </lineage>
</organism>
<comment type="caution">
    <text evidence="1">The sequence shown here is derived from an EMBL/GenBank/DDBJ whole genome shotgun (WGS) entry which is preliminary data.</text>
</comment>
<dbReference type="PANTHER" id="PTHR10000">
    <property type="entry name" value="PHOSPHOSERINE PHOSPHATASE"/>
    <property type="match status" value="1"/>
</dbReference>
<dbReference type="GO" id="GO:0000287">
    <property type="term" value="F:magnesium ion binding"/>
    <property type="evidence" value="ECO:0007669"/>
    <property type="project" value="TreeGrafter"/>
</dbReference>
<dbReference type="InterPro" id="IPR023214">
    <property type="entry name" value="HAD_sf"/>
</dbReference>
<gene>
    <name evidence="1" type="ORF">IW245_001950</name>
</gene>
<dbReference type="Proteomes" id="UP000622552">
    <property type="component" value="Unassembled WGS sequence"/>
</dbReference>
<dbReference type="EMBL" id="JADOUF010000001">
    <property type="protein sequence ID" value="MBG6135756.1"/>
    <property type="molecule type" value="Genomic_DNA"/>
</dbReference>
<protein>
    <submittedName>
        <fullName evidence="1">HAD superfamily hydrolase (TIGR01484 family)</fullName>
    </submittedName>
</protein>
<dbReference type="Pfam" id="PF08282">
    <property type="entry name" value="Hydrolase_3"/>
    <property type="match status" value="2"/>
</dbReference>
<dbReference type="SUPFAM" id="SSF56784">
    <property type="entry name" value="HAD-like"/>
    <property type="match status" value="1"/>
</dbReference>
<dbReference type="RefSeq" id="WP_197002823.1">
    <property type="nucleotide sequence ID" value="NZ_BONS01000002.1"/>
</dbReference>
<dbReference type="InterPro" id="IPR036412">
    <property type="entry name" value="HAD-like_sf"/>
</dbReference>
<keyword evidence="1" id="KW-0378">Hydrolase</keyword>
<dbReference type="AlphaFoldDB" id="A0A8J7KJR7"/>
<proteinExistence type="predicted"/>
<reference evidence="1" key="1">
    <citation type="submission" date="2020-11" db="EMBL/GenBank/DDBJ databases">
        <title>Sequencing the genomes of 1000 actinobacteria strains.</title>
        <authorList>
            <person name="Klenk H.-P."/>
        </authorList>
    </citation>
    <scope>NUCLEOTIDE SEQUENCE</scope>
    <source>
        <strain evidence="1">DSM 45356</strain>
    </source>
</reference>
<evidence type="ECO:0000313" key="1">
    <source>
        <dbReference type="EMBL" id="MBG6135756.1"/>
    </source>
</evidence>
<dbReference type="InterPro" id="IPR006379">
    <property type="entry name" value="HAD-SF_hydro_IIB"/>
</dbReference>
<dbReference type="GO" id="GO:0016791">
    <property type="term" value="F:phosphatase activity"/>
    <property type="evidence" value="ECO:0007669"/>
    <property type="project" value="TreeGrafter"/>
</dbReference>
<evidence type="ECO:0000313" key="2">
    <source>
        <dbReference type="Proteomes" id="UP000622552"/>
    </source>
</evidence>
<dbReference type="Gene3D" id="3.40.50.1000">
    <property type="entry name" value="HAD superfamily/HAD-like"/>
    <property type="match status" value="1"/>
</dbReference>
<dbReference type="Gene3D" id="3.30.1240.10">
    <property type="match status" value="1"/>
</dbReference>
<accession>A0A8J7KJR7</accession>
<keyword evidence="2" id="KW-1185">Reference proteome</keyword>